<dbReference type="GO" id="GO:0004148">
    <property type="term" value="F:dihydrolipoyl dehydrogenase (NADH) activity"/>
    <property type="evidence" value="ECO:0007669"/>
    <property type="project" value="UniProtKB-EC"/>
</dbReference>
<evidence type="ECO:0000259" key="12">
    <source>
        <dbReference type="Pfam" id="PF07992"/>
    </source>
</evidence>
<gene>
    <name evidence="13" type="primary">lpdA</name>
    <name evidence="13" type="ORF">ACFSBW_00260</name>
</gene>
<sequence length="472" mass="48806">MVDGDATETELVVIGAGPGGYVAAIRAAQRDLDVTLVEKGDFGGTCLNTGCIPSKAYITATDIAHEASNAELMGISANPEVDLSAMNEWKNGVVDQLTGGVEKLCKANGATLVEGTARFVDDHTVAVDGSEGQDSETIAFENAIVATGSRPIEVPGFAYSDEPVWSSTDALAATEIPDRLVVVGGGYIGMELSTVFAKLGTEVMVVEMLDDILPQYGSDVTKIIRSKAEELGIEFNFGEGASEWTEADEGIVVESETEDGETSSYEADAVLVAVGRAPVTDTLDLEAAGIETTDRGTIPTDDRMRTNVDHIHAIGDVAGDPMLAHAASKEGIVAAEVVAGEPAAMDVQAVPAAVFTDPEIATAGMTAAEAEEAGFDPVVGEMPFRASGRALTTGHTDGFVKIVADAESGFVLGGKIVGPEASELIAEVTLAIELGATLEDVASTVHTHPTLAEAVMEAAENAEGQAIHTLNR</sequence>
<proteinExistence type="inferred from homology"/>
<accession>A0ABD6D2B8</accession>
<dbReference type="PROSITE" id="PS00076">
    <property type="entry name" value="PYRIDINE_REDOX_1"/>
    <property type="match status" value="1"/>
</dbReference>
<comment type="caution">
    <text evidence="13">The sequence shown here is derived from an EMBL/GenBank/DDBJ whole genome shotgun (WGS) entry which is preliminary data.</text>
</comment>
<dbReference type="InterPro" id="IPR050151">
    <property type="entry name" value="Class-I_Pyr_Nuc-Dis_Oxidored"/>
</dbReference>
<dbReference type="PIRSF" id="PIRSF000350">
    <property type="entry name" value="Mercury_reductase_MerA"/>
    <property type="match status" value="1"/>
</dbReference>
<dbReference type="NCBIfam" id="TIGR01350">
    <property type="entry name" value="lipoamide_DH"/>
    <property type="match status" value="1"/>
</dbReference>
<dbReference type="PANTHER" id="PTHR22912:SF160">
    <property type="entry name" value="DIHYDROLIPOYL DEHYDROGENASE"/>
    <property type="match status" value="1"/>
</dbReference>
<dbReference type="EC" id="1.8.1.4" evidence="2 10"/>
<dbReference type="InterPro" id="IPR036188">
    <property type="entry name" value="FAD/NAD-bd_sf"/>
</dbReference>
<dbReference type="SUPFAM" id="SSF51905">
    <property type="entry name" value="FAD/NAD(P)-binding domain"/>
    <property type="match status" value="1"/>
</dbReference>
<keyword evidence="5 10" id="KW-0560">Oxidoreductase</keyword>
<evidence type="ECO:0000256" key="6">
    <source>
        <dbReference type="ARBA" id="ARBA00023027"/>
    </source>
</evidence>
<keyword evidence="3 10" id="KW-0285">Flavoprotein</keyword>
<keyword evidence="8 10" id="KW-0676">Redox-active center</keyword>
<dbReference type="PRINTS" id="PR00368">
    <property type="entry name" value="FADPNR"/>
</dbReference>
<dbReference type="InterPro" id="IPR016156">
    <property type="entry name" value="FAD/NAD-linked_Rdtase_dimer_sf"/>
</dbReference>
<dbReference type="Pfam" id="PF02852">
    <property type="entry name" value="Pyr_redox_dim"/>
    <property type="match status" value="1"/>
</dbReference>
<evidence type="ECO:0000256" key="1">
    <source>
        <dbReference type="ARBA" id="ARBA00007532"/>
    </source>
</evidence>
<dbReference type="InterPro" id="IPR006258">
    <property type="entry name" value="Lipoamide_DH"/>
</dbReference>
<evidence type="ECO:0000256" key="2">
    <source>
        <dbReference type="ARBA" id="ARBA00012608"/>
    </source>
</evidence>
<evidence type="ECO:0000313" key="14">
    <source>
        <dbReference type="Proteomes" id="UP001597052"/>
    </source>
</evidence>
<dbReference type="PANTHER" id="PTHR22912">
    <property type="entry name" value="DISULFIDE OXIDOREDUCTASE"/>
    <property type="match status" value="1"/>
</dbReference>
<dbReference type="EMBL" id="JBHUDM010000001">
    <property type="protein sequence ID" value="MFD1640305.1"/>
    <property type="molecule type" value="Genomic_DNA"/>
</dbReference>
<keyword evidence="4 10" id="KW-0274">FAD</keyword>
<evidence type="ECO:0000256" key="7">
    <source>
        <dbReference type="ARBA" id="ARBA00023157"/>
    </source>
</evidence>
<dbReference type="Pfam" id="PF07992">
    <property type="entry name" value="Pyr_redox_2"/>
    <property type="match status" value="1"/>
</dbReference>
<dbReference type="InterPro" id="IPR012999">
    <property type="entry name" value="Pyr_OxRdtase_I_AS"/>
</dbReference>
<dbReference type="InterPro" id="IPR004099">
    <property type="entry name" value="Pyr_nucl-diS_OxRdtase_dimer"/>
</dbReference>
<comment type="catalytic activity">
    <reaction evidence="9 10">
        <text>N(6)-[(R)-dihydrolipoyl]-L-lysyl-[protein] + NAD(+) = N(6)-[(R)-lipoyl]-L-lysyl-[protein] + NADH + H(+)</text>
        <dbReference type="Rhea" id="RHEA:15045"/>
        <dbReference type="Rhea" id="RHEA-COMP:10474"/>
        <dbReference type="Rhea" id="RHEA-COMP:10475"/>
        <dbReference type="ChEBI" id="CHEBI:15378"/>
        <dbReference type="ChEBI" id="CHEBI:57540"/>
        <dbReference type="ChEBI" id="CHEBI:57945"/>
        <dbReference type="ChEBI" id="CHEBI:83099"/>
        <dbReference type="ChEBI" id="CHEBI:83100"/>
        <dbReference type="EC" id="1.8.1.4"/>
    </reaction>
</comment>
<dbReference type="InterPro" id="IPR023753">
    <property type="entry name" value="FAD/NAD-binding_dom"/>
</dbReference>
<evidence type="ECO:0000256" key="4">
    <source>
        <dbReference type="ARBA" id="ARBA00022827"/>
    </source>
</evidence>
<dbReference type="SUPFAM" id="SSF55424">
    <property type="entry name" value="FAD/NAD-linked reductases, dimerisation (C-terminal) domain"/>
    <property type="match status" value="1"/>
</dbReference>
<dbReference type="InterPro" id="IPR001100">
    <property type="entry name" value="Pyr_nuc-diS_OxRdtase"/>
</dbReference>
<dbReference type="AlphaFoldDB" id="A0ABD6D2B8"/>
<name>A0ABD6D2B8_9EURY</name>
<evidence type="ECO:0000256" key="10">
    <source>
        <dbReference type="RuleBase" id="RU003692"/>
    </source>
</evidence>
<feature type="domain" description="Pyridine nucleotide-disulphide oxidoreductase dimerisation" evidence="11">
    <location>
        <begin position="350"/>
        <end position="459"/>
    </location>
</feature>
<dbReference type="RefSeq" id="WP_256397310.1">
    <property type="nucleotide sequence ID" value="NZ_JANHDJ010000007.1"/>
</dbReference>
<reference evidence="13 14" key="1">
    <citation type="journal article" date="2019" name="Int. J. Syst. Evol. Microbiol.">
        <title>The Global Catalogue of Microorganisms (GCM) 10K type strain sequencing project: providing services to taxonomists for standard genome sequencing and annotation.</title>
        <authorList>
            <consortium name="The Broad Institute Genomics Platform"/>
            <consortium name="The Broad Institute Genome Sequencing Center for Infectious Disease"/>
            <person name="Wu L."/>
            <person name="Ma J."/>
        </authorList>
    </citation>
    <scope>NUCLEOTIDE SEQUENCE [LARGE SCALE GENOMIC DNA]</scope>
    <source>
        <strain evidence="13 14">CGMCC 1.10593</strain>
    </source>
</reference>
<evidence type="ECO:0000256" key="8">
    <source>
        <dbReference type="ARBA" id="ARBA00023284"/>
    </source>
</evidence>
<comment type="similarity">
    <text evidence="1 10">Belongs to the class-I pyridine nucleotide-disulfide oxidoreductase family.</text>
</comment>
<comment type="cofactor">
    <cofactor evidence="10">
        <name>FAD</name>
        <dbReference type="ChEBI" id="CHEBI:57692"/>
    </cofactor>
    <text evidence="10">Binds 1 FAD per subunit.</text>
</comment>
<dbReference type="PRINTS" id="PR00411">
    <property type="entry name" value="PNDRDTASEI"/>
</dbReference>
<evidence type="ECO:0000259" key="11">
    <source>
        <dbReference type="Pfam" id="PF02852"/>
    </source>
</evidence>
<evidence type="ECO:0000256" key="3">
    <source>
        <dbReference type="ARBA" id="ARBA00022630"/>
    </source>
</evidence>
<feature type="domain" description="FAD/NAD(P)-binding" evidence="12">
    <location>
        <begin position="10"/>
        <end position="331"/>
    </location>
</feature>
<keyword evidence="6 10" id="KW-0520">NAD</keyword>
<evidence type="ECO:0000313" key="13">
    <source>
        <dbReference type="EMBL" id="MFD1640305.1"/>
    </source>
</evidence>
<keyword evidence="7" id="KW-1015">Disulfide bond</keyword>
<dbReference type="Gene3D" id="3.50.50.60">
    <property type="entry name" value="FAD/NAD(P)-binding domain"/>
    <property type="match status" value="2"/>
</dbReference>
<evidence type="ECO:0000256" key="5">
    <source>
        <dbReference type="ARBA" id="ARBA00023002"/>
    </source>
</evidence>
<protein>
    <recommendedName>
        <fullName evidence="2 10">Dihydrolipoyl dehydrogenase</fullName>
        <ecNumber evidence="2 10">1.8.1.4</ecNumber>
    </recommendedName>
</protein>
<dbReference type="Gene3D" id="3.30.390.30">
    <property type="match status" value="1"/>
</dbReference>
<dbReference type="Proteomes" id="UP001597052">
    <property type="component" value="Unassembled WGS sequence"/>
</dbReference>
<keyword evidence="14" id="KW-1185">Reference proteome</keyword>
<evidence type="ECO:0000256" key="9">
    <source>
        <dbReference type="ARBA" id="ARBA00049187"/>
    </source>
</evidence>
<comment type="miscellaneous">
    <text evidence="10">The active site is a redox-active disulfide bond.</text>
</comment>
<organism evidence="13 14">
    <name type="scientific">Halohasta litorea</name>
    <dbReference type="NCBI Taxonomy" id="869891"/>
    <lineage>
        <taxon>Archaea</taxon>
        <taxon>Methanobacteriati</taxon>
        <taxon>Methanobacteriota</taxon>
        <taxon>Stenosarchaea group</taxon>
        <taxon>Halobacteria</taxon>
        <taxon>Halobacteriales</taxon>
        <taxon>Haloferacaceae</taxon>
        <taxon>Halohasta</taxon>
    </lineage>
</organism>
<dbReference type="FunFam" id="3.30.390.30:FF:000001">
    <property type="entry name" value="Dihydrolipoyl dehydrogenase"/>
    <property type="match status" value="1"/>
</dbReference>